<organism evidence="1 2">
    <name type="scientific">Sphingomonas agrestis</name>
    <dbReference type="NCBI Taxonomy" id="3080540"/>
    <lineage>
        <taxon>Bacteria</taxon>
        <taxon>Pseudomonadati</taxon>
        <taxon>Pseudomonadota</taxon>
        <taxon>Alphaproteobacteria</taxon>
        <taxon>Sphingomonadales</taxon>
        <taxon>Sphingomonadaceae</taxon>
        <taxon>Sphingomonas</taxon>
    </lineage>
</organism>
<dbReference type="Gene3D" id="3.40.50.20">
    <property type="match status" value="1"/>
</dbReference>
<gene>
    <name evidence="1" type="ORF">RZN05_04465</name>
</gene>
<evidence type="ECO:0000313" key="2">
    <source>
        <dbReference type="Proteomes" id="UP001273531"/>
    </source>
</evidence>
<evidence type="ECO:0000313" key="1">
    <source>
        <dbReference type="EMBL" id="MDV3456227.1"/>
    </source>
</evidence>
<dbReference type="Gene3D" id="3.30.1490.20">
    <property type="entry name" value="ATP-grasp fold, A domain"/>
    <property type="match status" value="1"/>
</dbReference>
<dbReference type="SUPFAM" id="SSF56059">
    <property type="entry name" value="Glutathione synthetase ATP-binding domain-like"/>
    <property type="match status" value="1"/>
</dbReference>
<accession>A0ABU3Y493</accession>
<comment type="caution">
    <text evidence="1">The sequence shown here is derived from an EMBL/GenBank/DDBJ whole genome shotgun (WGS) entry which is preliminary data.</text>
</comment>
<name>A0ABU3Y493_9SPHN</name>
<dbReference type="RefSeq" id="WP_317225421.1">
    <property type="nucleotide sequence ID" value="NZ_JAWJEJ010000001.1"/>
</dbReference>
<dbReference type="InterPro" id="IPR013815">
    <property type="entry name" value="ATP_grasp_subdomain_1"/>
</dbReference>
<dbReference type="Proteomes" id="UP001273531">
    <property type="component" value="Unassembled WGS sequence"/>
</dbReference>
<evidence type="ECO:0008006" key="3">
    <source>
        <dbReference type="Google" id="ProtNLM"/>
    </source>
</evidence>
<proteinExistence type="predicted"/>
<reference evidence="1 2" key="1">
    <citation type="submission" date="2023-10" db="EMBL/GenBank/DDBJ databases">
        <title>Sphingomonas sp. HF-S4 16S ribosomal RNA gene Genome sequencing and assembly.</title>
        <authorList>
            <person name="Lee H."/>
        </authorList>
    </citation>
    <scope>NUCLEOTIDE SEQUENCE [LARGE SCALE GENOMIC DNA]</scope>
    <source>
        <strain evidence="1 2">HF-S4</strain>
    </source>
</reference>
<sequence>MSTILVTGARAPVAVDLARSFAAAGHWVHLADSVTGWAARLSRSVTATHLLAPPRTDFPRFAAGLRDLVARLDPVAILPTCEEVFYVAAAGLGERVLAPPSAVLRTLHSKIGFACHARGLGLAAPETWRVESRADLGALPVAPEALVFKPDFSRFATHTLIRPTRTQLDAIDPTPAMPWAAQRFVAGEELCLWSFARQGRLVASVVYRPLWRHGRAAAYAFEAVECPGGLAIARTIAEANSLTGHLSFDVIVTPDGTVVPIECNPRAVSGLHLFDARPELARAMLGEGGAHAVGGVRYLGPAMALLGVPAAIASGRVRAFAGDVRRGRDAVGRIGDRRPAIGALIDAGRFGVRALATRRSPAGATTDDIEWNGEPIA</sequence>
<dbReference type="Gene3D" id="3.30.470.20">
    <property type="entry name" value="ATP-grasp fold, B domain"/>
    <property type="match status" value="1"/>
</dbReference>
<dbReference type="EMBL" id="JAWJEJ010000001">
    <property type="protein sequence ID" value="MDV3456227.1"/>
    <property type="molecule type" value="Genomic_DNA"/>
</dbReference>
<keyword evidence="2" id="KW-1185">Reference proteome</keyword>
<protein>
    <recommendedName>
        <fullName evidence="3">ATP-grasp domain-containing protein</fullName>
    </recommendedName>
</protein>